<feature type="transmembrane region" description="Helical" evidence="1">
    <location>
        <begin position="25"/>
        <end position="48"/>
    </location>
</feature>
<keyword evidence="3" id="KW-1185">Reference proteome</keyword>
<dbReference type="RefSeq" id="WP_145630070.1">
    <property type="nucleotide sequence ID" value="NZ_CP088014.1"/>
</dbReference>
<keyword evidence="1" id="KW-1133">Transmembrane helix</keyword>
<reference evidence="2 3" key="1">
    <citation type="journal article" date="2015" name="Stand. Genomic Sci.">
        <title>Genomic Encyclopedia of Bacterial and Archaeal Type Strains, Phase III: the genomes of soil and plant-associated and newly described type strains.</title>
        <authorList>
            <person name="Whitman W.B."/>
            <person name="Woyke T."/>
            <person name="Klenk H.P."/>
            <person name="Zhou Y."/>
            <person name="Lilburn T.G."/>
            <person name="Beck B.J."/>
            <person name="De Vos P."/>
            <person name="Vandamme P."/>
            <person name="Eisen J.A."/>
            <person name="Garrity G."/>
            <person name="Hugenholtz P."/>
            <person name="Kyrpides N.C."/>
        </authorList>
    </citation>
    <scope>NUCLEOTIDE SEQUENCE [LARGE SCALE GENOMIC DNA]</scope>
    <source>
        <strain evidence="2 3">CGMCC 1.10947</strain>
    </source>
</reference>
<comment type="caution">
    <text evidence="2">The sequence shown here is derived from an EMBL/GenBank/DDBJ whole genome shotgun (WGS) entry which is preliminary data.</text>
</comment>
<feature type="transmembrane region" description="Helical" evidence="1">
    <location>
        <begin position="87"/>
        <end position="104"/>
    </location>
</feature>
<protein>
    <submittedName>
        <fullName evidence="2">Uncharacterized protein</fullName>
    </submittedName>
</protein>
<accession>A0A562LMI4</accession>
<name>A0A562LMI4_9BRAD</name>
<keyword evidence="1" id="KW-0472">Membrane</keyword>
<evidence type="ECO:0000313" key="3">
    <source>
        <dbReference type="Proteomes" id="UP000317176"/>
    </source>
</evidence>
<dbReference type="OrthoDB" id="9815258at2"/>
<organism evidence="2 3">
    <name type="scientific">Bradyrhizobium daqingense</name>
    <dbReference type="NCBI Taxonomy" id="993502"/>
    <lineage>
        <taxon>Bacteria</taxon>
        <taxon>Pseudomonadati</taxon>
        <taxon>Pseudomonadota</taxon>
        <taxon>Alphaproteobacteria</taxon>
        <taxon>Hyphomicrobiales</taxon>
        <taxon>Nitrobacteraceae</taxon>
        <taxon>Bradyrhizobium</taxon>
    </lineage>
</organism>
<sequence>MAKLEDDEVLRYLSNVKPRVEDRSAFWMGVAFTVFALCVPLYQAVLWLQSGQWTPLPISHGIQFLGWHVPVTDWVGVQKIVNWLFDLPLWSIPAFMAFGAFSAWKETV</sequence>
<evidence type="ECO:0000256" key="1">
    <source>
        <dbReference type="SAM" id="Phobius"/>
    </source>
</evidence>
<dbReference type="EMBL" id="VLKL01000003">
    <property type="protein sequence ID" value="TWI08840.1"/>
    <property type="molecule type" value="Genomic_DNA"/>
</dbReference>
<dbReference type="Proteomes" id="UP000317176">
    <property type="component" value="Unassembled WGS sequence"/>
</dbReference>
<gene>
    <name evidence="2" type="ORF">IQ17_01664</name>
</gene>
<proteinExistence type="predicted"/>
<evidence type="ECO:0000313" key="2">
    <source>
        <dbReference type="EMBL" id="TWI08840.1"/>
    </source>
</evidence>
<keyword evidence="1" id="KW-0812">Transmembrane</keyword>
<dbReference type="AlphaFoldDB" id="A0A562LMI4"/>